<dbReference type="Pfam" id="PF21789">
    <property type="entry name" value="TNP-like_RNaseH_C"/>
    <property type="match status" value="1"/>
</dbReference>
<accession>A0A6G0XTF0</accession>
<gene>
    <name evidence="4" type="ORF">FWK35_00029137</name>
</gene>
<proteinExistence type="predicted"/>
<evidence type="ECO:0000259" key="3">
    <source>
        <dbReference type="Pfam" id="PF21789"/>
    </source>
</evidence>
<dbReference type="Proteomes" id="UP000478052">
    <property type="component" value="Unassembled WGS sequence"/>
</dbReference>
<sequence length="614" mass="69512">MSSLKCCVLNCESVDRKHVFPEKDSEFKIWIERCNNPKLYEFDKSKIRRFQVPSSSSGTATKELDTVLISPNIVQDNPVQMHFRSDLEMSGIGTLNEDEHVHILQDLPVQVPSSSSCTATKEPLVVHKSYRNELLKDINVYSHRDITPNCKKLYYKAMKLKKKSDRLLQNKNKFKSRVQLTENLLNHVTFEAGINDHIIKNLTHQATRLKPNDRLCSLVFDEMAIEPALAYNIKDDMVYGFENFGRNEKNKTLCDHVLVFLLRGIHRKWKQPIAYYFCQSATKTPQLIKCINEVITAVQTTGLKIMTTVCDQGTSIVKAINTLKEKTNNLKNETCGLRTLPKLTEAHVIPEKMKKMRVSIAAQTMSQRVAATLRLMTNYAQDGKLANAHGTEEFLLFMDMVFDSVNGSTISAVKDKSTHISFWSAAIKVFTSMKFVDKDSIECFFGSIRSHGVRNTNPTSLQFIFSFKTLLINNFSSVKSIGNFETDDCTVLDNLKSFLEGPVTNKNANDLFNIPISLDIPSSVLKSKFNSFTFGYVGGYIARSILNSIGGCKYCKNDIITKNSENSLIKASYYTPLTCHLPNISQKLDLAIEINVEIKLNCTVHNLKDIIKKK</sequence>
<evidence type="ECO:0008006" key="6">
    <source>
        <dbReference type="Google" id="ProtNLM"/>
    </source>
</evidence>
<feature type="non-terminal residue" evidence="4">
    <location>
        <position position="614"/>
    </location>
</feature>
<protein>
    <recommendedName>
        <fullName evidence="6">THAP-type domain-containing protein</fullName>
    </recommendedName>
</protein>
<dbReference type="AlphaFoldDB" id="A0A6G0XTF0"/>
<organism evidence="4 5">
    <name type="scientific">Aphis craccivora</name>
    <name type="common">Cowpea aphid</name>
    <dbReference type="NCBI Taxonomy" id="307492"/>
    <lineage>
        <taxon>Eukaryota</taxon>
        <taxon>Metazoa</taxon>
        <taxon>Ecdysozoa</taxon>
        <taxon>Arthropoda</taxon>
        <taxon>Hexapoda</taxon>
        <taxon>Insecta</taxon>
        <taxon>Pterygota</taxon>
        <taxon>Neoptera</taxon>
        <taxon>Paraneoptera</taxon>
        <taxon>Hemiptera</taxon>
        <taxon>Sternorrhyncha</taxon>
        <taxon>Aphidomorpha</taxon>
        <taxon>Aphidoidea</taxon>
        <taxon>Aphididae</taxon>
        <taxon>Aphidini</taxon>
        <taxon>Aphis</taxon>
        <taxon>Aphis</taxon>
    </lineage>
</organism>
<comment type="caution">
    <text evidence="4">The sequence shown here is derived from an EMBL/GenBank/DDBJ whole genome shotgun (WGS) entry which is preliminary data.</text>
</comment>
<feature type="domain" description="Transposable element P transposase-like GTP-binding insertion" evidence="2">
    <location>
        <begin position="329"/>
        <end position="413"/>
    </location>
</feature>
<name>A0A6G0XTF0_APHCR</name>
<dbReference type="InterPro" id="IPR048366">
    <property type="entry name" value="TNP-like_GBD"/>
</dbReference>
<evidence type="ECO:0000313" key="4">
    <source>
        <dbReference type="EMBL" id="KAF0743634.1"/>
    </source>
</evidence>
<dbReference type="Pfam" id="PF21788">
    <property type="entry name" value="TNP-like_GBD"/>
    <property type="match status" value="1"/>
</dbReference>
<dbReference type="InterPro" id="IPR048365">
    <property type="entry name" value="TNP-like_RNaseH_N"/>
</dbReference>
<evidence type="ECO:0000313" key="5">
    <source>
        <dbReference type="Proteomes" id="UP000478052"/>
    </source>
</evidence>
<keyword evidence="5" id="KW-1185">Reference proteome</keyword>
<evidence type="ECO:0000259" key="2">
    <source>
        <dbReference type="Pfam" id="PF21788"/>
    </source>
</evidence>
<feature type="domain" description="Transposable element P transposase-like RNase H" evidence="1">
    <location>
        <begin position="191"/>
        <end position="323"/>
    </location>
</feature>
<dbReference type="EMBL" id="VUJU01007572">
    <property type="protein sequence ID" value="KAF0743634.1"/>
    <property type="molecule type" value="Genomic_DNA"/>
</dbReference>
<dbReference type="InterPro" id="IPR048367">
    <property type="entry name" value="TNP-like_RNaseH_C"/>
</dbReference>
<reference evidence="4 5" key="1">
    <citation type="submission" date="2019-08" db="EMBL/GenBank/DDBJ databases">
        <title>Whole genome of Aphis craccivora.</title>
        <authorList>
            <person name="Voronova N.V."/>
            <person name="Shulinski R.S."/>
            <person name="Bandarenka Y.V."/>
            <person name="Zhorov D.G."/>
            <person name="Warner D."/>
        </authorList>
    </citation>
    <scope>NUCLEOTIDE SEQUENCE [LARGE SCALE GENOMIC DNA]</scope>
    <source>
        <strain evidence="4">180601</strain>
        <tissue evidence="4">Whole Body</tissue>
    </source>
</reference>
<dbReference type="Pfam" id="PF21787">
    <property type="entry name" value="TNP-like_RNaseH_N"/>
    <property type="match status" value="1"/>
</dbReference>
<evidence type="ECO:0000259" key="1">
    <source>
        <dbReference type="Pfam" id="PF21787"/>
    </source>
</evidence>
<dbReference type="OrthoDB" id="6590623at2759"/>
<feature type="domain" description="Transposable element P transposase-like RNase H C-terminal" evidence="3">
    <location>
        <begin position="439"/>
        <end position="467"/>
    </location>
</feature>